<evidence type="ECO:0000313" key="3">
    <source>
        <dbReference type="EMBL" id="KRM62280.1"/>
    </source>
</evidence>
<dbReference type="Pfam" id="PF02645">
    <property type="entry name" value="DegV"/>
    <property type="match status" value="1"/>
</dbReference>
<accession>A0A0R2A4X4</accession>
<organism evidence="3 4">
    <name type="scientific">Paucilactobacillus vaccinostercus DSM 20634</name>
    <dbReference type="NCBI Taxonomy" id="1423813"/>
    <lineage>
        <taxon>Bacteria</taxon>
        <taxon>Bacillati</taxon>
        <taxon>Bacillota</taxon>
        <taxon>Bacilli</taxon>
        <taxon>Lactobacillales</taxon>
        <taxon>Lactobacillaceae</taxon>
        <taxon>Paucilactobacillus</taxon>
    </lineage>
</organism>
<dbReference type="Proteomes" id="UP000051733">
    <property type="component" value="Unassembled WGS sequence"/>
</dbReference>
<reference evidence="3 4" key="1">
    <citation type="journal article" date="2015" name="Genome Announc.">
        <title>Expanding the biotechnology potential of lactobacilli through comparative genomics of 213 strains and associated genera.</title>
        <authorList>
            <person name="Sun Z."/>
            <person name="Harris H.M."/>
            <person name="McCann A."/>
            <person name="Guo C."/>
            <person name="Argimon S."/>
            <person name="Zhang W."/>
            <person name="Yang X."/>
            <person name="Jeffery I.B."/>
            <person name="Cooney J.C."/>
            <person name="Kagawa T.F."/>
            <person name="Liu W."/>
            <person name="Song Y."/>
            <person name="Salvetti E."/>
            <person name="Wrobel A."/>
            <person name="Rasinkangas P."/>
            <person name="Parkhill J."/>
            <person name="Rea M.C."/>
            <person name="O'Sullivan O."/>
            <person name="Ritari J."/>
            <person name="Douillard F.P."/>
            <person name="Paul Ross R."/>
            <person name="Yang R."/>
            <person name="Briner A.E."/>
            <person name="Felis G.E."/>
            <person name="de Vos W.M."/>
            <person name="Barrangou R."/>
            <person name="Klaenhammer T.R."/>
            <person name="Caufield P.W."/>
            <person name="Cui Y."/>
            <person name="Zhang H."/>
            <person name="O'Toole P.W."/>
        </authorList>
    </citation>
    <scope>NUCLEOTIDE SEQUENCE [LARGE SCALE GENOMIC DNA]</scope>
    <source>
        <strain evidence="3 4">DSM 20634</strain>
    </source>
</reference>
<dbReference type="PANTHER" id="PTHR33434">
    <property type="entry name" value="DEGV DOMAIN-CONTAINING PROTEIN DR_1986-RELATED"/>
    <property type="match status" value="1"/>
</dbReference>
<dbReference type="InterPro" id="IPR003797">
    <property type="entry name" value="DegV"/>
</dbReference>
<evidence type="ECO:0000256" key="2">
    <source>
        <dbReference type="ARBA" id="ARBA00023121"/>
    </source>
</evidence>
<dbReference type="Gene3D" id="2.20.28.50">
    <property type="entry name" value="degv family protein"/>
    <property type="match status" value="1"/>
</dbReference>
<dbReference type="Gene3D" id="3.30.1180.10">
    <property type="match status" value="1"/>
</dbReference>
<protein>
    <submittedName>
        <fullName evidence="3">DegV family protein</fullName>
    </submittedName>
</protein>
<gene>
    <name evidence="3" type="ORF">FC26_GL000066</name>
</gene>
<dbReference type="InterPro" id="IPR043168">
    <property type="entry name" value="DegV_C"/>
</dbReference>
<dbReference type="NCBIfam" id="TIGR00762">
    <property type="entry name" value="DegV"/>
    <property type="match status" value="1"/>
</dbReference>
<keyword evidence="4" id="KW-1185">Reference proteome</keyword>
<dbReference type="PATRIC" id="fig|1423813.3.peg.68"/>
<dbReference type="PROSITE" id="PS51482">
    <property type="entry name" value="DEGV"/>
    <property type="match status" value="1"/>
</dbReference>
<keyword evidence="2" id="KW-0446">Lipid-binding</keyword>
<dbReference type="PANTHER" id="PTHR33434:SF2">
    <property type="entry name" value="FATTY ACID-BINDING PROTEIN TM_1468"/>
    <property type="match status" value="1"/>
</dbReference>
<evidence type="ECO:0000313" key="4">
    <source>
        <dbReference type="Proteomes" id="UP000051733"/>
    </source>
</evidence>
<dbReference type="EMBL" id="AYYY01000007">
    <property type="protein sequence ID" value="KRM62280.1"/>
    <property type="molecule type" value="Genomic_DNA"/>
</dbReference>
<dbReference type="STRING" id="1423813.FC26_GL000066"/>
<comment type="function">
    <text evidence="1">May bind long-chain fatty acids, such as palmitate, and may play a role in lipid transport or fatty acid metabolism.</text>
</comment>
<sequence length="294" mass="32056">MKWGIIMFKIITDSACDVPTELIAAEQLQLIPLHITIHGQTLEDTKNAQQVSDFYKQLQAGSPATTSQINVGEFVACFTEALKGQQKLLYLGFSSAMSGTFSSAVAARELVLAKNPQAEIELVDSRAACGAMGLMVMRACQMRANGQSLKATADWLTEHRLMFNHLFTLSNLDYLVRGGRLSKSSAMMGQLLHIQPILGINPDGKIEPLRKTRSMKKSLQSMADQALAEIRSDRPAQLLIATSDDQQVAEQLKQLILAQLPDAKIAITPIGITLASHTGPNCTAIFYESLAARQ</sequence>
<dbReference type="OrthoDB" id="9780660at2"/>
<dbReference type="AlphaFoldDB" id="A0A0R2A4X4"/>
<dbReference type="SUPFAM" id="SSF82549">
    <property type="entry name" value="DAK1/DegV-like"/>
    <property type="match status" value="1"/>
</dbReference>
<comment type="caution">
    <text evidence="3">The sequence shown here is derived from an EMBL/GenBank/DDBJ whole genome shotgun (WGS) entry which is preliminary data.</text>
</comment>
<name>A0A0R2A4X4_9LACO</name>
<dbReference type="GO" id="GO:0008289">
    <property type="term" value="F:lipid binding"/>
    <property type="evidence" value="ECO:0007669"/>
    <property type="project" value="UniProtKB-KW"/>
</dbReference>
<evidence type="ECO:0000256" key="1">
    <source>
        <dbReference type="ARBA" id="ARBA00003238"/>
    </source>
</evidence>
<proteinExistence type="predicted"/>
<dbReference type="Gene3D" id="3.40.50.10440">
    <property type="entry name" value="Dihydroxyacetone kinase, domain 1"/>
    <property type="match status" value="1"/>
</dbReference>
<dbReference type="InterPro" id="IPR050270">
    <property type="entry name" value="DegV_domain_contain"/>
</dbReference>